<dbReference type="PANTHER" id="PTHR37316">
    <property type="entry name" value="TEICHOIC ACID GLYCEROL-PHOSPHATE PRIMASE"/>
    <property type="match status" value="1"/>
</dbReference>
<evidence type="ECO:0000256" key="3">
    <source>
        <dbReference type="ARBA" id="ARBA00022475"/>
    </source>
</evidence>
<keyword evidence="3" id="KW-1003">Cell membrane</keyword>
<dbReference type="InterPro" id="IPR043148">
    <property type="entry name" value="TagF_C"/>
</dbReference>
<comment type="subcellular location">
    <subcellularLocation>
        <location evidence="1">Cell membrane</location>
        <topology evidence="1">Peripheral membrane protein</topology>
    </subcellularLocation>
</comment>
<evidence type="ECO:0000256" key="2">
    <source>
        <dbReference type="ARBA" id="ARBA00010488"/>
    </source>
</evidence>
<dbReference type="GO" id="GO:0047355">
    <property type="term" value="F:CDP-glycerol glycerophosphotransferase activity"/>
    <property type="evidence" value="ECO:0007669"/>
    <property type="project" value="InterPro"/>
</dbReference>
<protein>
    <submittedName>
        <fullName evidence="7">CDP-glycerol glycerophosphotransferase family protein</fullName>
    </submittedName>
</protein>
<evidence type="ECO:0000256" key="6">
    <source>
        <dbReference type="ARBA" id="ARBA00023136"/>
    </source>
</evidence>
<evidence type="ECO:0000256" key="1">
    <source>
        <dbReference type="ARBA" id="ARBA00004202"/>
    </source>
</evidence>
<proteinExistence type="inferred from homology"/>
<dbReference type="GO" id="GO:0019350">
    <property type="term" value="P:teichoic acid biosynthetic process"/>
    <property type="evidence" value="ECO:0007669"/>
    <property type="project" value="UniProtKB-KW"/>
</dbReference>
<dbReference type="PANTHER" id="PTHR37316:SF2">
    <property type="entry name" value="TEICHOIC ACID RIBITOL-PHOSPHATE POLYMERASE TARK"/>
    <property type="match status" value="1"/>
</dbReference>
<keyword evidence="6" id="KW-0472">Membrane</keyword>
<comment type="similarity">
    <text evidence="2">Belongs to the CDP-glycerol glycerophosphotransferase family.</text>
</comment>
<dbReference type="SUPFAM" id="SSF53756">
    <property type="entry name" value="UDP-Glycosyltransferase/glycogen phosphorylase"/>
    <property type="match status" value="1"/>
</dbReference>
<dbReference type="Gene3D" id="3.40.50.12580">
    <property type="match status" value="1"/>
</dbReference>
<dbReference type="Gene3D" id="3.40.50.11820">
    <property type="match status" value="1"/>
</dbReference>
<evidence type="ECO:0000256" key="4">
    <source>
        <dbReference type="ARBA" id="ARBA00022679"/>
    </source>
</evidence>
<evidence type="ECO:0000313" key="8">
    <source>
        <dbReference type="Proteomes" id="UP001223084"/>
    </source>
</evidence>
<accession>A0AAW7CGD7</accession>
<dbReference type="AlphaFoldDB" id="A0AAW7CGD7"/>
<dbReference type="EMBL" id="JASUZX010000001">
    <property type="protein sequence ID" value="MDL5039893.1"/>
    <property type="molecule type" value="Genomic_DNA"/>
</dbReference>
<keyword evidence="5" id="KW-0777">Teichoic acid biosynthesis</keyword>
<comment type="caution">
    <text evidence="7">The sequence shown here is derived from an EMBL/GenBank/DDBJ whole genome shotgun (WGS) entry which is preliminary data.</text>
</comment>
<name>A0AAW7CGD7_HEYCO</name>
<keyword evidence="4" id="KW-0808">Transferase</keyword>
<reference evidence="7" key="1">
    <citation type="submission" date="2023-06" db="EMBL/GenBank/DDBJ databases">
        <title>Probiogenomic evaluation and L lactic producing Weizmannia coaggulans BKMTCR2-2 from tree bark.</title>
        <authorList>
            <person name="Mahittikon J."/>
            <person name="Tanasupawat S."/>
        </authorList>
    </citation>
    <scope>NUCLEOTIDE SEQUENCE</scope>
    <source>
        <strain evidence="7">BKMTCR2-2</strain>
    </source>
</reference>
<gene>
    <name evidence="7" type="ORF">QN341_02165</name>
</gene>
<evidence type="ECO:0000313" key="7">
    <source>
        <dbReference type="EMBL" id="MDL5039893.1"/>
    </source>
</evidence>
<dbReference type="RefSeq" id="WP_285957781.1">
    <property type="nucleotide sequence ID" value="NZ_JASUZX010000001.1"/>
</dbReference>
<dbReference type="GO" id="GO:0005886">
    <property type="term" value="C:plasma membrane"/>
    <property type="evidence" value="ECO:0007669"/>
    <property type="project" value="UniProtKB-SubCell"/>
</dbReference>
<dbReference type="Pfam" id="PF04464">
    <property type="entry name" value="Glyphos_transf"/>
    <property type="match status" value="1"/>
</dbReference>
<evidence type="ECO:0000256" key="5">
    <source>
        <dbReference type="ARBA" id="ARBA00022944"/>
    </source>
</evidence>
<dbReference type="InterPro" id="IPR051612">
    <property type="entry name" value="Teichoic_Acid_Biosynth"/>
</dbReference>
<organism evidence="7 8">
    <name type="scientific">Heyndrickxia coagulans</name>
    <name type="common">Weizmannia coagulans</name>
    <dbReference type="NCBI Taxonomy" id="1398"/>
    <lineage>
        <taxon>Bacteria</taxon>
        <taxon>Bacillati</taxon>
        <taxon>Bacillota</taxon>
        <taxon>Bacilli</taxon>
        <taxon>Bacillales</taxon>
        <taxon>Bacillaceae</taxon>
        <taxon>Heyndrickxia</taxon>
    </lineage>
</organism>
<sequence>MGLRKSAGKVRNKLFGRQPSSGTNANLPDDEIELLESLYPAVPDIEEQQKLAVKRKVAFIAWNGPIMKIQGFYYLENIPLPDEDMVRKRLVLMDKNKKKIYIPLSDIPLGSVDSTLPEDVKQKYRWAGFEGTIHFASIMPNNMPLPESVYHVFIDIDIQVSGGKRHLKRYPLGNIERFLEHQFYTAKMEYFSARREMKFNLLVTYDKANKTLRIESVKLKDLDPSAFNLEKTKKGSLFYRFMRSKGFRAFYRVFKLLPLQQKKVLFASDSREELSGNFKFVFDEMVRRGLDLDYHFMLKKGIAAEKSYKEIVKLAYHLATAKFILLDDFYPMVYPLKIRKNAELVQLWHAVGAFKTFGFSRLGRPGGPSPKSKNHRNYTKAIVSSHNIAKHYAEGFGIDIEKVIPTGIPRTDVFFDGHYQEQVKASLYREYPFLKGKKVIMFAPTFRGNGQQSAHFPIEVLHLDKLYHELKEEYVFLFKIHPFVKNDFSIPYEYSDFFYDFSSYREINDLLFITDILITDYSSVCFEFALLNRPMLFFAFDVEEYVRKRDFYYDYKTFIPGPLIRNTDEMIETIKTEQFDLHKIKPFVQYFFDDTDGKSSARVVDQIILQENGPDEEKAARFLGGH</sequence>
<dbReference type="InterPro" id="IPR043149">
    <property type="entry name" value="TagF_N"/>
</dbReference>
<dbReference type="InterPro" id="IPR007554">
    <property type="entry name" value="Glycerophosphate_synth"/>
</dbReference>
<dbReference type="Proteomes" id="UP001223084">
    <property type="component" value="Unassembled WGS sequence"/>
</dbReference>